<dbReference type="InterPro" id="IPR050301">
    <property type="entry name" value="NTE"/>
</dbReference>
<dbReference type="GO" id="GO:0016042">
    <property type="term" value="P:lipid catabolic process"/>
    <property type="evidence" value="ECO:0007669"/>
    <property type="project" value="UniProtKB-UniRule"/>
</dbReference>
<gene>
    <name evidence="6" type="ORF">FEM33_25285</name>
</gene>
<evidence type="ECO:0000256" key="4">
    <source>
        <dbReference type="PROSITE-ProRule" id="PRU01161"/>
    </source>
</evidence>
<dbReference type="Pfam" id="PF01734">
    <property type="entry name" value="Patatin"/>
    <property type="match status" value="1"/>
</dbReference>
<evidence type="ECO:0000313" key="6">
    <source>
        <dbReference type="EMBL" id="KAA6430325.1"/>
    </source>
</evidence>
<dbReference type="EMBL" id="VBSN01000076">
    <property type="protein sequence ID" value="KAA6430325.1"/>
    <property type="molecule type" value="Genomic_DNA"/>
</dbReference>
<keyword evidence="7" id="KW-1185">Reference proteome</keyword>
<keyword evidence="3 4" id="KW-0443">Lipid metabolism</keyword>
<dbReference type="GO" id="GO:0016787">
    <property type="term" value="F:hydrolase activity"/>
    <property type="evidence" value="ECO:0007669"/>
    <property type="project" value="UniProtKB-UniRule"/>
</dbReference>
<feature type="active site" description="Nucleophile" evidence="4">
    <location>
        <position position="38"/>
    </location>
</feature>
<dbReference type="PANTHER" id="PTHR14226:SF29">
    <property type="entry name" value="NEUROPATHY TARGET ESTERASE SWS"/>
    <property type="match status" value="1"/>
</dbReference>
<dbReference type="Gene3D" id="3.40.1090.10">
    <property type="entry name" value="Cytosolic phospholipase A2 catalytic domain"/>
    <property type="match status" value="2"/>
</dbReference>
<evidence type="ECO:0000256" key="3">
    <source>
        <dbReference type="ARBA" id="ARBA00023098"/>
    </source>
</evidence>
<dbReference type="PANTHER" id="PTHR14226">
    <property type="entry name" value="NEUROPATHY TARGET ESTERASE/SWISS CHEESE D.MELANOGASTER"/>
    <property type="match status" value="1"/>
</dbReference>
<feature type="active site" description="Proton acceptor" evidence="4">
    <location>
        <position position="150"/>
    </location>
</feature>
<comment type="caution">
    <text evidence="6">The sequence shown here is derived from an EMBL/GenBank/DDBJ whole genome shotgun (WGS) entry which is preliminary data.</text>
</comment>
<dbReference type="AlphaFoldDB" id="A0A5M8Q352"/>
<feature type="short sequence motif" description="GXSXG" evidence="4">
    <location>
        <begin position="36"/>
        <end position="40"/>
    </location>
</feature>
<dbReference type="SUPFAM" id="SSF52151">
    <property type="entry name" value="FabD/lysophospholipase-like"/>
    <property type="match status" value="1"/>
</dbReference>
<accession>A0A5M8Q352</accession>
<feature type="short sequence motif" description="GXGXXG" evidence="4">
    <location>
        <begin position="9"/>
        <end position="14"/>
    </location>
</feature>
<keyword evidence="2 4" id="KW-0442">Lipid degradation</keyword>
<dbReference type="CDD" id="cd07205">
    <property type="entry name" value="Pat_PNPLA6_PNPLA7_NTE1_like"/>
    <property type="match status" value="1"/>
</dbReference>
<organism evidence="6 7">
    <name type="scientific">Dyadobacter flavalbus</name>
    <dbReference type="NCBI Taxonomy" id="2579942"/>
    <lineage>
        <taxon>Bacteria</taxon>
        <taxon>Pseudomonadati</taxon>
        <taxon>Bacteroidota</taxon>
        <taxon>Cytophagia</taxon>
        <taxon>Cytophagales</taxon>
        <taxon>Spirosomataceae</taxon>
        <taxon>Dyadobacter</taxon>
    </lineage>
</organism>
<keyword evidence="1 4" id="KW-0378">Hydrolase</keyword>
<dbReference type="RefSeq" id="WP_139014762.1">
    <property type="nucleotide sequence ID" value="NZ_VBSN01000076.1"/>
</dbReference>
<dbReference type="InterPro" id="IPR016035">
    <property type="entry name" value="Acyl_Trfase/lysoPLipase"/>
</dbReference>
<dbReference type="Proteomes" id="UP000323994">
    <property type="component" value="Unassembled WGS sequence"/>
</dbReference>
<evidence type="ECO:0000313" key="7">
    <source>
        <dbReference type="Proteomes" id="UP000323994"/>
    </source>
</evidence>
<evidence type="ECO:0000259" key="5">
    <source>
        <dbReference type="PROSITE" id="PS51635"/>
    </source>
</evidence>
<dbReference type="InterPro" id="IPR002641">
    <property type="entry name" value="PNPLA_dom"/>
</dbReference>
<feature type="short sequence motif" description="DGA/G" evidence="4">
    <location>
        <begin position="150"/>
        <end position="152"/>
    </location>
</feature>
<reference evidence="6 7" key="1">
    <citation type="submission" date="2019-05" db="EMBL/GenBank/DDBJ databases">
        <authorList>
            <person name="Qu J.-H."/>
        </authorList>
    </citation>
    <scope>NUCLEOTIDE SEQUENCE [LARGE SCALE GENOMIC DNA]</scope>
    <source>
        <strain evidence="6 7">NS28</strain>
    </source>
</reference>
<proteinExistence type="predicted"/>
<sequence length="259" mass="28363">MKTGLVLSGGGARGIAHIGVIKALLQNGIRPDIISGTSSGAFVGAMLAYGHSPDDILEAVIRTSFYPYLRFGFGAKGLLRMSRMEAILCKYIPENSFESLKIPLIVTATDIVSGEEVHFRKGVLATPVLASCSIPGLFSPVLFQGHSLVDGGVLNNLPVEPVLNEAEFIIGMHCNPFALDKPLKTTSEIVYRSMILAMHSKTKERFKKCNLLIEPPELSRYSIFDFRKARQLFDVGYRYTMALLQEGAAEKMYSDGLSK</sequence>
<protein>
    <submittedName>
        <fullName evidence="6">Patatin-like phospholipase family protein</fullName>
    </submittedName>
</protein>
<feature type="domain" description="PNPLA" evidence="5">
    <location>
        <begin position="5"/>
        <end position="163"/>
    </location>
</feature>
<evidence type="ECO:0000256" key="1">
    <source>
        <dbReference type="ARBA" id="ARBA00022801"/>
    </source>
</evidence>
<dbReference type="PROSITE" id="PS51635">
    <property type="entry name" value="PNPLA"/>
    <property type="match status" value="1"/>
</dbReference>
<name>A0A5M8Q352_9BACT</name>
<evidence type="ECO:0000256" key="2">
    <source>
        <dbReference type="ARBA" id="ARBA00022963"/>
    </source>
</evidence>
<dbReference type="OrthoDB" id="9770965at2"/>